<evidence type="ECO:0000313" key="6">
    <source>
        <dbReference type="Proteomes" id="UP000264002"/>
    </source>
</evidence>
<dbReference type="Pfam" id="PF01967">
    <property type="entry name" value="MoaC"/>
    <property type="match status" value="1"/>
</dbReference>
<evidence type="ECO:0000256" key="2">
    <source>
        <dbReference type="ARBA" id="ARBA00023150"/>
    </source>
</evidence>
<reference evidence="6" key="1">
    <citation type="submission" date="2018-08" db="EMBL/GenBank/DDBJ databases">
        <authorList>
            <person name="Grouzdev D.S."/>
            <person name="Krutkina M.S."/>
        </authorList>
    </citation>
    <scope>NUCLEOTIDE SEQUENCE [LARGE SCALE GENOMIC DNA]</scope>
    <source>
        <strain evidence="6">4-11</strain>
    </source>
</reference>
<dbReference type="Proteomes" id="UP000264002">
    <property type="component" value="Unassembled WGS sequence"/>
</dbReference>
<dbReference type="EC" id="4.6.1.17" evidence="5"/>
<keyword evidence="6" id="KW-1185">Reference proteome</keyword>
<dbReference type="GO" id="GO:0061799">
    <property type="term" value="F:cyclic pyranopterin monophosphate synthase activity"/>
    <property type="evidence" value="ECO:0007669"/>
    <property type="project" value="UniProtKB-EC"/>
</dbReference>
<comment type="function">
    <text evidence="3">Catalyzes the conversion of (8S)-3',8-cyclo-7,8-dihydroguanosine 5'-triphosphate to cyclic pyranopterin monophosphate (cPMP).</text>
</comment>
<feature type="domain" description="Molybdopterin cofactor biosynthesis C (MoaC)" evidence="4">
    <location>
        <begin position="15"/>
        <end position="150"/>
    </location>
</feature>
<evidence type="ECO:0000256" key="3">
    <source>
        <dbReference type="ARBA" id="ARBA00055087"/>
    </source>
</evidence>
<evidence type="ECO:0000313" key="5">
    <source>
        <dbReference type="EMBL" id="RFU95778.1"/>
    </source>
</evidence>
<evidence type="ECO:0000259" key="4">
    <source>
        <dbReference type="Pfam" id="PF01967"/>
    </source>
</evidence>
<dbReference type="InterPro" id="IPR002820">
    <property type="entry name" value="Mopterin_CF_biosynth-C_dom"/>
</dbReference>
<dbReference type="InterPro" id="IPR036522">
    <property type="entry name" value="MoaC_sf"/>
</dbReference>
<keyword evidence="2" id="KW-0501">Molybdenum cofactor biosynthesis</keyword>
<comment type="caution">
    <text evidence="5">The sequence shown here is derived from an EMBL/GenBank/DDBJ whole genome shotgun (WGS) entry which is preliminary data.</text>
</comment>
<dbReference type="Gene3D" id="3.30.70.640">
    <property type="entry name" value="Molybdopterin cofactor biosynthesis C (MoaC) domain"/>
    <property type="match status" value="1"/>
</dbReference>
<sequence length="157" mass="16718">MATLTHLDTHGNAIMVDVAEKAVTKRIAIASGRIVMNNEAFLAIQGGTVPKGDVLACSRIAGILAVKLTPTLIPLCHTLLITSAKLDFEFFPEVPAVQARCIVETTAKTGVEMEALTGVSVALLTIYDCCKAIDRGMVIEDVHLELKDGGTHGRYEA</sequence>
<dbReference type="NCBIfam" id="NF006870">
    <property type="entry name" value="PRK09364.1"/>
    <property type="match status" value="1"/>
</dbReference>
<gene>
    <name evidence="5" type="primary">moaC</name>
    <name evidence="5" type="ORF">DYP60_01870</name>
</gene>
<dbReference type="EMBL" id="QUWK01000002">
    <property type="protein sequence ID" value="RFU95778.1"/>
    <property type="molecule type" value="Genomic_DNA"/>
</dbReference>
<dbReference type="NCBIfam" id="TIGR00581">
    <property type="entry name" value="moaC"/>
    <property type="match status" value="1"/>
</dbReference>
<dbReference type="GO" id="GO:0006777">
    <property type="term" value="P:Mo-molybdopterin cofactor biosynthetic process"/>
    <property type="evidence" value="ECO:0007669"/>
    <property type="project" value="UniProtKB-KW"/>
</dbReference>
<comment type="pathway">
    <text evidence="1">Cofactor biosynthesis; molybdopterin biosynthesis.</text>
</comment>
<organism evidence="5 6">
    <name type="scientific">Sphaerochaeta halotolerans</name>
    <dbReference type="NCBI Taxonomy" id="2293840"/>
    <lineage>
        <taxon>Bacteria</taxon>
        <taxon>Pseudomonadati</taxon>
        <taxon>Spirochaetota</taxon>
        <taxon>Spirochaetia</taxon>
        <taxon>Spirochaetales</taxon>
        <taxon>Sphaerochaetaceae</taxon>
        <taxon>Sphaerochaeta</taxon>
    </lineage>
</organism>
<dbReference type="AlphaFoldDB" id="A0A372MK65"/>
<dbReference type="SUPFAM" id="SSF55040">
    <property type="entry name" value="Molybdenum cofactor biosynthesis protein C, MoaC"/>
    <property type="match status" value="1"/>
</dbReference>
<dbReference type="OrthoDB" id="9794429at2"/>
<name>A0A372MK65_9SPIR</name>
<accession>A0A372MK65</accession>
<protein>
    <submittedName>
        <fullName evidence="5">Cyclic pyranopterin monophosphate synthase MoaC</fullName>
        <ecNumber evidence="5">4.6.1.17</ecNumber>
    </submittedName>
</protein>
<evidence type="ECO:0000256" key="1">
    <source>
        <dbReference type="ARBA" id="ARBA00005046"/>
    </source>
</evidence>
<dbReference type="UniPathway" id="UPA00344"/>
<dbReference type="InterPro" id="IPR023045">
    <property type="entry name" value="MoaC"/>
</dbReference>
<dbReference type="RefSeq" id="WP_117329175.1">
    <property type="nucleotide sequence ID" value="NZ_QUWK01000002.1"/>
</dbReference>
<dbReference type="CDD" id="cd00528">
    <property type="entry name" value="MoaC"/>
    <property type="match status" value="1"/>
</dbReference>
<keyword evidence="5" id="KW-0456">Lyase</keyword>
<proteinExistence type="predicted"/>
<reference evidence="5 6" key="2">
    <citation type="submission" date="2018-09" db="EMBL/GenBank/DDBJ databases">
        <title>Genome of Sphaerochaeta halotolerans strain 4-11.</title>
        <authorList>
            <person name="Nazina T.N."/>
            <person name="Sokolova D.S."/>
        </authorList>
    </citation>
    <scope>NUCLEOTIDE SEQUENCE [LARGE SCALE GENOMIC DNA]</scope>
    <source>
        <strain evidence="5 6">4-11</strain>
    </source>
</reference>